<evidence type="ECO:0000313" key="1">
    <source>
        <dbReference type="EMBL" id="ABO59877.1"/>
    </source>
</evidence>
<dbReference type="Proteomes" id="UP000002287">
    <property type="component" value="Plasmid pBVIE01"/>
</dbReference>
<dbReference type="AlphaFoldDB" id="A4JUC4"/>
<name>A4JUC4_BURVG</name>
<dbReference type="Pfam" id="PF03692">
    <property type="entry name" value="CxxCxxCC"/>
    <property type="match status" value="1"/>
</dbReference>
<evidence type="ECO:0000313" key="2">
    <source>
        <dbReference type="Proteomes" id="UP000002287"/>
    </source>
</evidence>
<geneLocation type="plasmid" evidence="1 2">
    <name>pBVIE01</name>
</geneLocation>
<dbReference type="EMBL" id="CP000617">
    <property type="protein sequence ID" value="ABO59877.1"/>
    <property type="molecule type" value="Genomic_DNA"/>
</dbReference>
<sequence>MENAVGAIPVSIELRANASLESGKRNFAVLLQRSPWLKTLEKEALALTKENASPRSKYRKLVRLVDRVSDAISPSAACAKGCSHCCHRSVGVSAHEAELISEFTGKPIRKMERTAVPMTVAEDAPREPCPFLRNNACSIYEHRPVACRINFNISDDAFFCDPSTAPEGSRPPQMRLDALLMAYAMVFLKQPLADIRSFFSPLDSTT</sequence>
<protein>
    <recommendedName>
        <fullName evidence="3">YkgJ family cysteine cluster protein</fullName>
    </recommendedName>
</protein>
<evidence type="ECO:0008006" key="3">
    <source>
        <dbReference type="Google" id="ProtNLM"/>
    </source>
</evidence>
<organism evidence="1 2">
    <name type="scientific">Burkholderia vietnamiensis (strain G4 / LMG 22486)</name>
    <name type="common">Burkholderia cepacia (strain R1808)</name>
    <dbReference type="NCBI Taxonomy" id="269482"/>
    <lineage>
        <taxon>Bacteria</taxon>
        <taxon>Pseudomonadati</taxon>
        <taxon>Pseudomonadota</taxon>
        <taxon>Betaproteobacteria</taxon>
        <taxon>Burkholderiales</taxon>
        <taxon>Burkholderiaceae</taxon>
        <taxon>Burkholderia</taxon>
        <taxon>Burkholderia cepacia complex</taxon>
    </lineage>
</organism>
<accession>A4JUC4</accession>
<dbReference type="HOGENOM" id="CLU_110150_0_0_4"/>
<reference evidence="1 2" key="1">
    <citation type="submission" date="2007-03" db="EMBL/GenBank/DDBJ databases">
        <title>Complete sequence of plasmid pBVIE01 of Burkholderia vietnamiensis G4.</title>
        <authorList>
            <consortium name="US DOE Joint Genome Institute"/>
            <person name="Copeland A."/>
            <person name="Lucas S."/>
            <person name="Lapidus A."/>
            <person name="Barry K."/>
            <person name="Detter J.C."/>
            <person name="Glavina del Rio T."/>
            <person name="Hammon N."/>
            <person name="Israni S."/>
            <person name="Dalin E."/>
            <person name="Tice H."/>
            <person name="Pitluck S."/>
            <person name="Chain P."/>
            <person name="Malfatti S."/>
            <person name="Shin M."/>
            <person name="Vergez L."/>
            <person name="Schmutz J."/>
            <person name="Larimer F."/>
            <person name="Land M."/>
            <person name="Hauser L."/>
            <person name="Kyrpides N."/>
            <person name="Tiedje J."/>
            <person name="Richardson P."/>
        </authorList>
    </citation>
    <scope>NUCLEOTIDE SEQUENCE [LARGE SCALE GENOMIC DNA]</scope>
    <source>
        <strain evidence="2">G4 / LMG 22486</strain>
        <plasmid evidence="1 2">pBVIE01</plasmid>
    </source>
</reference>
<proteinExistence type="predicted"/>
<dbReference type="KEGG" id="bvi:Bcep1808_6991"/>
<dbReference type="InterPro" id="IPR005358">
    <property type="entry name" value="Puta_zinc/iron-chelating_dom"/>
</dbReference>
<gene>
    <name evidence="1" type="ordered locus">Bcep1808_6991</name>
</gene>
<keyword evidence="1" id="KW-0614">Plasmid</keyword>